<accession>A0ABR8U5B6</accession>
<comment type="caution">
    <text evidence="1">The sequence shown here is derived from an EMBL/GenBank/DDBJ whole genome shotgun (WGS) entry which is preliminary data.</text>
</comment>
<keyword evidence="2" id="KW-1185">Reference proteome</keyword>
<dbReference type="Proteomes" id="UP000626786">
    <property type="component" value="Unassembled WGS sequence"/>
</dbReference>
<gene>
    <name evidence="1" type="ORF">H9649_01450</name>
</gene>
<reference evidence="1 2" key="1">
    <citation type="submission" date="2020-08" db="EMBL/GenBank/DDBJ databases">
        <title>A Genomic Blueprint of the Chicken Gut Microbiome.</title>
        <authorList>
            <person name="Gilroy R."/>
            <person name="Ravi A."/>
            <person name="Getino M."/>
            <person name="Pursley I."/>
            <person name="Horton D.L."/>
            <person name="Alikhan N.-F."/>
            <person name="Baker D."/>
            <person name="Gharbi K."/>
            <person name="Hall N."/>
            <person name="Watson M."/>
            <person name="Adriaenssens E.M."/>
            <person name="Foster-Nyarko E."/>
            <person name="Jarju S."/>
            <person name="Secka A."/>
            <person name="Antonio M."/>
            <person name="Oren A."/>
            <person name="Chaudhuri R."/>
            <person name="La Ragione R.M."/>
            <person name="Hildebrand F."/>
            <person name="Pallen M.J."/>
        </authorList>
    </citation>
    <scope>NUCLEOTIDE SEQUENCE [LARGE SCALE GENOMIC DNA]</scope>
    <source>
        <strain evidence="1 2">Sa2YVA2</strain>
    </source>
</reference>
<dbReference type="RefSeq" id="WP_191692864.1">
    <property type="nucleotide sequence ID" value="NZ_JACSQN010000001.1"/>
</dbReference>
<sequence length="275" mass="31915">MRQQLMDLLAMDDEQIQLHMQLSGEAVFTYMLENIGTPDSELRDEIIYRLLVKLLSGNHVTTAQMKHATEELISDRYLFASIGERDTNSVFIRSFSALWLTGLFWVDTEKPYLEPELRDFAMERCANYLYKENDTRGFTENGWAHAIAHGADLYMMIASHPSVEKRLIPLMLGSISSCFYKGGVYKDDEDERLVAIISKLVAEGYPEDVLLEWVEQIFDRMDREVHHHGQSHSFLHARTNILQFMKTLYFALTKSQSAPKLRSGVSYFIQKWQRT</sequence>
<protein>
    <submittedName>
        <fullName evidence="1">DUF2785 domain-containing protein</fullName>
    </submittedName>
</protein>
<proteinExistence type="predicted"/>
<dbReference type="Pfam" id="PF10978">
    <property type="entry name" value="DUF2785"/>
    <property type="match status" value="1"/>
</dbReference>
<dbReference type="EMBL" id="JACSQN010000001">
    <property type="protein sequence ID" value="MBD7983231.1"/>
    <property type="molecule type" value="Genomic_DNA"/>
</dbReference>
<organism evidence="1 2">
    <name type="scientific">Sporosarcina quadrami</name>
    <dbReference type="NCBI Taxonomy" id="2762234"/>
    <lineage>
        <taxon>Bacteria</taxon>
        <taxon>Bacillati</taxon>
        <taxon>Bacillota</taxon>
        <taxon>Bacilli</taxon>
        <taxon>Bacillales</taxon>
        <taxon>Caryophanaceae</taxon>
        <taxon>Sporosarcina</taxon>
    </lineage>
</organism>
<name>A0ABR8U5B6_9BACL</name>
<evidence type="ECO:0000313" key="2">
    <source>
        <dbReference type="Proteomes" id="UP000626786"/>
    </source>
</evidence>
<evidence type="ECO:0000313" key="1">
    <source>
        <dbReference type="EMBL" id="MBD7983231.1"/>
    </source>
</evidence>
<dbReference type="InterPro" id="IPR021247">
    <property type="entry name" value="DUF2785"/>
</dbReference>